<dbReference type="PROSITE" id="PS50977">
    <property type="entry name" value="HTH_TETR_2"/>
    <property type="match status" value="1"/>
</dbReference>
<dbReference type="PANTHER" id="PTHR30055:SF234">
    <property type="entry name" value="HTH-TYPE TRANSCRIPTIONAL REGULATOR BETI"/>
    <property type="match status" value="1"/>
</dbReference>
<gene>
    <name evidence="6" type="ORF">QJS35_08085</name>
</gene>
<evidence type="ECO:0000256" key="1">
    <source>
        <dbReference type="ARBA" id="ARBA00023015"/>
    </source>
</evidence>
<dbReference type="RefSeq" id="WP_255678443.1">
    <property type="nucleotide sequence ID" value="NZ_JAIOAP010000004.1"/>
</dbReference>
<dbReference type="InterPro" id="IPR009057">
    <property type="entry name" value="Homeodomain-like_sf"/>
</dbReference>
<feature type="domain" description="HTH tetR-type" evidence="5">
    <location>
        <begin position="9"/>
        <end position="69"/>
    </location>
</feature>
<evidence type="ECO:0000313" key="6">
    <source>
        <dbReference type="EMBL" id="MEQ4482352.1"/>
    </source>
</evidence>
<reference evidence="6 7" key="1">
    <citation type="journal article" date="2023" name="Genome Announc.">
        <title>Pan-Genome Analyses of the Genus Cohnella and Proposal of the Novel Species Cohnella silvisoli sp. nov., Isolated from Forest Soil.</title>
        <authorList>
            <person name="Wang C."/>
            <person name="Mao L."/>
            <person name="Bao G."/>
            <person name="Zhu H."/>
        </authorList>
    </citation>
    <scope>NUCLEOTIDE SEQUENCE [LARGE SCALE GENOMIC DNA]</scope>
    <source>
        <strain evidence="6 7">NL03-T5-1</strain>
    </source>
</reference>
<sequence length="188" mass="21120">MEARARSAAITGERILDAAVEIFYEQPVANLSLEEVARRSAVSVQTVIRRFGGKEGLFAAASERESRRIASHRDQAAVGDVAGALHILLDHYEEVGDGVLRMLAEEHWMPALREIIDGGRGYHRQWCERVFAPALTEREGTERERRLAQLVTVTDIYTWKLLRRDYGLSRDQTELALGELLHPLTGGN</sequence>
<dbReference type="SUPFAM" id="SSF46689">
    <property type="entry name" value="Homeodomain-like"/>
    <property type="match status" value="1"/>
</dbReference>
<dbReference type="Proteomes" id="UP001493487">
    <property type="component" value="Unassembled WGS sequence"/>
</dbReference>
<proteinExistence type="predicted"/>
<keyword evidence="1" id="KW-0805">Transcription regulation</keyword>
<keyword evidence="2 4" id="KW-0238">DNA-binding</keyword>
<dbReference type="EMBL" id="JASKHM010000003">
    <property type="protein sequence ID" value="MEQ4482352.1"/>
    <property type="molecule type" value="Genomic_DNA"/>
</dbReference>
<dbReference type="PANTHER" id="PTHR30055">
    <property type="entry name" value="HTH-TYPE TRANSCRIPTIONAL REGULATOR RUTR"/>
    <property type="match status" value="1"/>
</dbReference>
<dbReference type="Gene3D" id="1.10.357.10">
    <property type="entry name" value="Tetracycline Repressor, domain 2"/>
    <property type="match status" value="1"/>
</dbReference>
<evidence type="ECO:0000313" key="7">
    <source>
        <dbReference type="Proteomes" id="UP001493487"/>
    </source>
</evidence>
<evidence type="ECO:0000259" key="5">
    <source>
        <dbReference type="PROSITE" id="PS50977"/>
    </source>
</evidence>
<comment type="caution">
    <text evidence="6">The sequence shown here is derived from an EMBL/GenBank/DDBJ whole genome shotgun (WGS) entry which is preliminary data.</text>
</comment>
<organism evidence="6 7">
    <name type="scientific">Cohnella silvisoli</name>
    <dbReference type="NCBI Taxonomy" id="2873699"/>
    <lineage>
        <taxon>Bacteria</taxon>
        <taxon>Bacillati</taxon>
        <taxon>Bacillota</taxon>
        <taxon>Bacilli</taxon>
        <taxon>Bacillales</taxon>
        <taxon>Paenibacillaceae</taxon>
        <taxon>Cohnella</taxon>
    </lineage>
</organism>
<dbReference type="InterPro" id="IPR050109">
    <property type="entry name" value="HTH-type_TetR-like_transc_reg"/>
</dbReference>
<feature type="DNA-binding region" description="H-T-H motif" evidence="4">
    <location>
        <begin position="32"/>
        <end position="51"/>
    </location>
</feature>
<evidence type="ECO:0000256" key="2">
    <source>
        <dbReference type="ARBA" id="ARBA00023125"/>
    </source>
</evidence>
<accession>A0ABV1KQR4</accession>
<dbReference type="InterPro" id="IPR001647">
    <property type="entry name" value="HTH_TetR"/>
</dbReference>
<keyword evidence="7" id="KW-1185">Reference proteome</keyword>
<dbReference type="Pfam" id="PF00440">
    <property type="entry name" value="TetR_N"/>
    <property type="match status" value="1"/>
</dbReference>
<keyword evidence="3" id="KW-0804">Transcription</keyword>
<protein>
    <submittedName>
        <fullName evidence="6">Helix-turn-helix domain-containing protein</fullName>
    </submittedName>
</protein>
<evidence type="ECO:0000256" key="4">
    <source>
        <dbReference type="PROSITE-ProRule" id="PRU00335"/>
    </source>
</evidence>
<name>A0ABV1KQR4_9BACL</name>
<evidence type="ECO:0000256" key="3">
    <source>
        <dbReference type="ARBA" id="ARBA00023163"/>
    </source>
</evidence>